<dbReference type="SUPFAM" id="SSF103657">
    <property type="entry name" value="BAR/IMD domain-like"/>
    <property type="match status" value="1"/>
</dbReference>
<keyword evidence="8" id="KW-1185">Reference proteome</keyword>
<comment type="caution">
    <text evidence="7">The sequence shown here is derived from an EMBL/GenBank/DDBJ whole genome shotgun (WGS) entry which is preliminary data.</text>
</comment>
<dbReference type="SUPFAM" id="SSF50044">
    <property type="entry name" value="SH3-domain"/>
    <property type="match status" value="2"/>
</dbReference>
<gene>
    <name evidence="7" type="ORF">LY90DRAFT_674327</name>
</gene>
<accession>A0A1Y2AYZ5</accession>
<reference evidence="7 8" key="1">
    <citation type="submission" date="2016-08" db="EMBL/GenBank/DDBJ databases">
        <title>A Parts List for Fungal Cellulosomes Revealed by Comparative Genomics.</title>
        <authorList>
            <consortium name="DOE Joint Genome Institute"/>
            <person name="Haitjema C.H."/>
            <person name="Gilmore S.P."/>
            <person name="Henske J.K."/>
            <person name="Solomon K.V."/>
            <person name="De Groot R."/>
            <person name="Kuo A."/>
            <person name="Mondo S.J."/>
            <person name="Salamov A.A."/>
            <person name="Labutti K."/>
            <person name="Zhao Z."/>
            <person name="Chiniquy J."/>
            <person name="Barry K."/>
            <person name="Brewer H.M."/>
            <person name="Purvine S.O."/>
            <person name="Wright A.T."/>
            <person name="Boxma B."/>
            <person name="Van Alen T."/>
            <person name="Hackstein J.H."/>
            <person name="Baker S.E."/>
            <person name="Grigoriev I.V."/>
            <person name="O'Malley M.A."/>
        </authorList>
    </citation>
    <scope>NUCLEOTIDE SEQUENCE [LARGE SCALE GENOMIC DNA]</scope>
    <source>
        <strain evidence="7 8">G1</strain>
    </source>
</reference>
<evidence type="ECO:0000256" key="1">
    <source>
        <dbReference type="ARBA" id="ARBA00022443"/>
    </source>
</evidence>
<keyword evidence="2" id="KW-0727">SH2 domain</keyword>
<dbReference type="PANTHER" id="PTHR46037">
    <property type="entry name" value="PROTEIN ENHANCER OF SEVENLESS 2B"/>
    <property type="match status" value="1"/>
</dbReference>
<dbReference type="InterPro" id="IPR043539">
    <property type="entry name" value="Grb2-like"/>
</dbReference>
<sequence length="1254" mass="144053">MLSVEDNNSLSELVQPSKKVYVVSSDKTTLNDDFNKMELKIKNIRELYAALIKYTEQFFKESKPNEKFIDKLDIDSKKTAYDALSQGFTKTGYSFGKNNTVGQVLISLGGIEKEIGDNSKIFEEKIKETWIKKLDQYINVDINNANHIKRNLEKHIQQYDNARTKLRKLKNKSPTEKNLKKIEYEENKAIAERFKFNRLALSCDYKYRMICNETQDAILVDIMNFVKLQKKFHQDSTSKLDAIMKNIIKSHKINRWNAIRDNKIGIQAYVCKKYIARNLDEVNLKVGQKVIIINQDTEIKNYWEVIAGGRNGLVPKSCIDFERGIAMYDYTSKNDDELNFKVGDEIIVLNKETGENGWYQGFNKGLIGFFPSNYIKLVHLDYISTEETVVDEDQNFPFSHQESEYSSVSLEYNLFKNEQNSKNNISKGTNISEEIDNSSASDTQKLSKPNISNFVFSSKIKLNKYIEDIIIEEYKLPISMNQDFNNKNLKVLNYINDDGVHLSGNIYDKENIELKKRQGMINDESFTIINNIDNNHIDEYYHNICGSPLKARVSDVKEVDGYLEELEKGVNPNNSILDLGKIDDVNEININNVPLSNIIDEKDIVDNKINIEVVLLKNIENFVDNARELIDVEPHTSDYIFILRNCIDYLNKIADATKIMIFTIKCKQSKSKLLMACKNVASSLAAVINSSRISREVMYQQSQELIYSLTHFIELINKNSGRYKEEIWNNVKSQIEEDRITLHSSLSNTKDENSSQYSHTNNNTTHFEDSSSVHSIHTYNSNANAKNPIFEEILQNEFEILNSQVKEISPEDDSYDDEDIDTLDRLYSNMNYGSNINTNTNFLTNKNKKSLNKDIINNNRSNLLNDKNQKSMNKDVNKIVSSKVNRNKDENKNDNINNYTLNEKNKDSINHYFDGGDNNTILSNDSVQDEKKYNSNYNVVSLPSKKMLLNKRNSQNLDNSENDSHSNDLKHILSPNCQISEIKNNEAGIFNSNKNIITSEINNSNEYKDLNAFNQDTIVKENSEKSTISNSSISDKSDDSKNLYKAINIVNLVKKDVDFLLNNISGNRNNANSSICDEDTIKKIEGLSQIISEIRIILMLAISRQQEVTDRILANLNSNTSFNDEQEWNTSFAKNGMELADIVSKIHQYIYKIKILLHNNINNIPNSSMNNNLNTNLNLLSTTQLSIIPTANIKSQSDDEIFVDLINSLNIPIKNLIIISELKNDIPSNIHNQLFNQYENVMDKNQAFTQLIRK</sequence>
<organism evidence="7 8">
    <name type="scientific">Neocallimastix californiae</name>
    <dbReference type="NCBI Taxonomy" id="1754190"/>
    <lineage>
        <taxon>Eukaryota</taxon>
        <taxon>Fungi</taxon>
        <taxon>Fungi incertae sedis</taxon>
        <taxon>Chytridiomycota</taxon>
        <taxon>Chytridiomycota incertae sedis</taxon>
        <taxon>Neocallimastigomycetes</taxon>
        <taxon>Neocallimastigales</taxon>
        <taxon>Neocallimastigaceae</taxon>
        <taxon>Neocallimastix</taxon>
    </lineage>
</organism>
<feature type="region of interest" description="Disordered" evidence="5">
    <location>
        <begin position="747"/>
        <end position="771"/>
    </location>
</feature>
<evidence type="ECO:0000313" key="7">
    <source>
        <dbReference type="EMBL" id="ORY27520.1"/>
    </source>
</evidence>
<dbReference type="InterPro" id="IPR004148">
    <property type="entry name" value="BAR_dom"/>
</dbReference>
<feature type="compositionally biased region" description="Polar residues" evidence="5">
    <location>
        <begin position="747"/>
        <end position="765"/>
    </location>
</feature>
<evidence type="ECO:0000256" key="3">
    <source>
        <dbReference type="PROSITE-ProRule" id="PRU00192"/>
    </source>
</evidence>
<dbReference type="STRING" id="1754190.A0A1Y2AYZ5"/>
<name>A0A1Y2AYZ5_9FUNG</name>
<dbReference type="Pfam" id="PF03114">
    <property type="entry name" value="BAR"/>
    <property type="match status" value="1"/>
</dbReference>
<dbReference type="Pfam" id="PF07653">
    <property type="entry name" value="SH3_2"/>
    <property type="match status" value="1"/>
</dbReference>
<keyword evidence="1 3" id="KW-0728">SH3 domain</keyword>
<proteinExistence type="predicted"/>
<dbReference type="Pfam" id="PF00018">
    <property type="entry name" value="SH3_1"/>
    <property type="match status" value="1"/>
</dbReference>
<feature type="domain" description="SH3" evidence="6">
    <location>
        <begin position="319"/>
        <end position="380"/>
    </location>
</feature>
<dbReference type="EMBL" id="MCOG01000192">
    <property type="protein sequence ID" value="ORY27520.1"/>
    <property type="molecule type" value="Genomic_DNA"/>
</dbReference>
<dbReference type="PROSITE" id="PS50002">
    <property type="entry name" value="SH3"/>
    <property type="match status" value="1"/>
</dbReference>
<evidence type="ECO:0000256" key="4">
    <source>
        <dbReference type="SAM" id="Coils"/>
    </source>
</evidence>
<dbReference type="CDD" id="cd00174">
    <property type="entry name" value="SH3"/>
    <property type="match status" value="1"/>
</dbReference>
<dbReference type="PRINTS" id="PR00452">
    <property type="entry name" value="SH3DOMAIN"/>
</dbReference>
<dbReference type="InterPro" id="IPR001452">
    <property type="entry name" value="SH3_domain"/>
</dbReference>
<dbReference type="InterPro" id="IPR027267">
    <property type="entry name" value="AH/BAR_dom_sf"/>
</dbReference>
<evidence type="ECO:0000313" key="8">
    <source>
        <dbReference type="Proteomes" id="UP000193920"/>
    </source>
</evidence>
<dbReference type="Proteomes" id="UP000193920">
    <property type="component" value="Unassembled WGS sequence"/>
</dbReference>
<dbReference type="AlphaFoldDB" id="A0A1Y2AYZ5"/>
<keyword evidence="4" id="KW-0175">Coiled coil</keyword>
<dbReference type="Gene3D" id="1.20.1270.60">
    <property type="entry name" value="Arfaptin homology (AH) domain/BAR domain"/>
    <property type="match status" value="1"/>
</dbReference>
<dbReference type="Gene3D" id="2.30.30.40">
    <property type="entry name" value="SH3 Domains"/>
    <property type="match status" value="2"/>
</dbReference>
<evidence type="ECO:0000259" key="6">
    <source>
        <dbReference type="PROSITE" id="PS50002"/>
    </source>
</evidence>
<dbReference type="SMART" id="SM00326">
    <property type="entry name" value="SH3"/>
    <property type="match status" value="2"/>
</dbReference>
<evidence type="ECO:0000256" key="5">
    <source>
        <dbReference type="SAM" id="MobiDB-lite"/>
    </source>
</evidence>
<evidence type="ECO:0000256" key="2">
    <source>
        <dbReference type="ARBA" id="ARBA00022999"/>
    </source>
</evidence>
<dbReference type="GO" id="GO:0005737">
    <property type="term" value="C:cytoplasm"/>
    <property type="evidence" value="ECO:0007669"/>
    <property type="project" value="InterPro"/>
</dbReference>
<dbReference type="OrthoDB" id="14167at2759"/>
<protein>
    <recommendedName>
        <fullName evidence="6">SH3 domain-containing protein</fullName>
    </recommendedName>
</protein>
<feature type="coiled-coil region" evidence="4">
    <location>
        <begin position="142"/>
        <end position="172"/>
    </location>
</feature>
<dbReference type="InterPro" id="IPR036028">
    <property type="entry name" value="SH3-like_dom_sf"/>
</dbReference>